<dbReference type="SUPFAM" id="SSF53850">
    <property type="entry name" value="Periplasmic binding protein-like II"/>
    <property type="match status" value="1"/>
</dbReference>
<feature type="chain" id="PRO_5013246685" evidence="5">
    <location>
        <begin position="26"/>
        <end position="597"/>
    </location>
</feature>
<dbReference type="InterPro" id="IPR030678">
    <property type="entry name" value="Peptide/Ni-bd"/>
</dbReference>
<dbReference type="RefSeq" id="WP_073581616.1">
    <property type="nucleotide sequence ID" value="NZ_AP024897.1"/>
</dbReference>
<dbReference type="Gene3D" id="3.10.105.10">
    <property type="entry name" value="Dipeptide-binding Protein, Domain 3"/>
    <property type="match status" value="1"/>
</dbReference>
<dbReference type="GO" id="GO:0015833">
    <property type="term" value="P:peptide transport"/>
    <property type="evidence" value="ECO:0007669"/>
    <property type="project" value="TreeGrafter"/>
</dbReference>
<organism evidence="7 8">
    <name type="scientific">Vibrio quintilis</name>
    <dbReference type="NCBI Taxonomy" id="1117707"/>
    <lineage>
        <taxon>Bacteria</taxon>
        <taxon>Pseudomonadati</taxon>
        <taxon>Pseudomonadota</taxon>
        <taxon>Gammaproteobacteria</taxon>
        <taxon>Vibrionales</taxon>
        <taxon>Vibrionaceae</taxon>
        <taxon>Vibrio</taxon>
    </lineage>
</organism>
<keyword evidence="3" id="KW-0813">Transport</keyword>
<name>A0A1M7YTS7_9VIBR</name>
<dbReference type="STRING" id="1117707.VQ7734_01817"/>
<evidence type="ECO:0000313" key="7">
    <source>
        <dbReference type="EMBL" id="SHO56054.1"/>
    </source>
</evidence>
<proteinExistence type="inferred from homology"/>
<comment type="similarity">
    <text evidence="2">Belongs to the bacterial solute-binding protein 5 family.</text>
</comment>
<dbReference type="OrthoDB" id="9801912at2"/>
<dbReference type="PIRSF" id="PIRSF002741">
    <property type="entry name" value="MppA"/>
    <property type="match status" value="1"/>
</dbReference>
<evidence type="ECO:0000256" key="3">
    <source>
        <dbReference type="ARBA" id="ARBA00022448"/>
    </source>
</evidence>
<dbReference type="AlphaFoldDB" id="A0A1M7YTS7"/>
<evidence type="ECO:0000256" key="5">
    <source>
        <dbReference type="SAM" id="SignalP"/>
    </source>
</evidence>
<evidence type="ECO:0000256" key="4">
    <source>
        <dbReference type="ARBA" id="ARBA00022729"/>
    </source>
</evidence>
<dbReference type="InterPro" id="IPR039424">
    <property type="entry name" value="SBP_5"/>
</dbReference>
<dbReference type="Pfam" id="PF00496">
    <property type="entry name" value="SBP_bac_5"/>
    <property type="match status" value="1"/>
</dbReference>
<comment type="subcellular location">
    <subcellularLocation>
        <location evidence="1">Cell envelope</location>
    </subcellularLocation>
</comment>
<dbReference type="GO" id="GO:0043190">
    <property type="term" value="C:ATP-binding cassette (ABC) transporter complex"/>
    <property type="evidence" value="ECO:0007669"/>
    <property type="project" value="InterPro"/>
</dbReference>
<evidence type="ECO:0000259" key="6">
    <source>
        <dbReference type="Pfam" id="PF00496"/>
    </source>
</evidence>
<dbReference type="Proteomes" id="UP000184600">
    <property type="component" value="Unassembled WGS sequence"/>
</dbReference>
<evidence type="ECO:0000256" key="2">
    <source>
        <dbReference type="ARBA" id="ARBA00005695"/>
    </source>
</evidence>
<evidence type="ECO:0000256" key="1">
    <source>
        <dbReference type="ARBA" id="ARBA00004196"/>
    </source>
</evidence>
<keyword evidence="8" id="KW-1185">Reference proteome</keyword>
<feature type="domain" description="Solute-binding protein family 5" evidence="6">
    <location>
        <begin position="75"/>
        <end position="514"/>
    </location>
</feature>
<dbReference type="GO" id="GO:1904680">
    <property type="term" value="F:peptide transmembrane transporter activity"/>
    <property type="evidence" value="ECO:0007669"/>
    <property type="project" value="TreeGrafter"/>
</dbReference>
<feature type="signal peptide" evidence="5">
    <location>
        <begin position="1"/>
        <end position="25"/>
    </location>
</feature>
<protein>
    <submittedName>
        <fullName evidence="7">Heme-binding protein A</fullName>
    </submittedName>
</protein>
<accession>A0A1M7YTS7</accession>
<dbReference type="PANTHER" id="PTHR30290:SF10">
    <property type="entry name" value="PERIPLASMIC OLIGOPEPTIDE-BINDING PROTEIN-RELATED"/>
    <property type="match status" value="1"/>
</dbReference>
<dbReference type="Gene3D" id="3.40.190.10">
    <property type="entry name" value="Periplasmic binding protein-like II"/>
    <property type="match status" value="1"/>
</dbReference>
<dbReference type="GO" id="GO:0030288">
    <property type="term" value="C:outer membrane-bounded periplasmic space"/>
    <property type="evidence" value="ECO:0007669"/>
    <property type="project" value="UniProtKB-ARBA"/>
</dbReference>
<dbReference type="EMBL" id="FRFG01000019">
    <property type="protein sequence ID" value="SHO56054.1"/>
    <property type="molecule type" value="Genomic_DNA"/>
</dbReference>
<sequence>MIIKDKFFKAALLVAAIATSGPLYAAGPHGTLNVDIDGPATGFDPAKVGDSYSMQVVSNVYDTLLTYDYLARPVKLVPNVIESMPKITNGGKTYTFKIKPGIYFADDPAFKGKKRELVAADYVYSLKRILDKTINSPTSYLLAGKFVGTDKLVKQSGNGPLNYDTKIEGIKALDKYTLQLNLKEINYNFSVIMAMPSFAAVAREVIEANAANTNAHPVGTGPYMLADWKPGNKISLTANPNFRKLTFDFKPDPTDPVSVKVAKEMHGKTIPQIKNININVIEEEQPGWLAFLNKQLDLSGIPQPAYKEALVMNPKNPQDVKLAKKFVDQGISLQRSKLLEITFYFFNMEDPVVGGYTPKKIALRRAIAMAYPRAETIARIRRGQATPVNYVIPEGVAGHNPNVKSAIQYNPAKANALLDAAGYKIGPDGFRTQPDGSPLSVEMGTGTAAIDREWNEFWQQTFDAVKIKLTFKTGKWNELSKMNREGKLQMWGLAWFADYPDGDNFMQMFYGPNTGDSNWAAFNLPVFNKEYEETLKLPDGPERQKLYDKMNKQITQYQPLVMGDTRIRSMVTHDYVHGYKSHPIIGSWRYMSLDDKK</sequence>
<dbReference type="InterPro" id="IPR000914">
    <property type="entry name" value="SBP_5_dom"/>
</dbReference>
<gene>
    <name evidence="7" type="primary">hbpA</name>
    <name evidence="7" type="ORF">VQ7734_01817</name>
</gene>
<dbReference type="PANTHER" id="PTHR30290">
    <property type="entry name" value="PERIPLASMIC BINDING COMPONENT OF ABC TRANSPORTER"/>
    <property type="match status" value="1"/>
</dbReference>
<keyword evidence="4 5" id="KW-0732">Signal</keyword>
<evidence type="ECO:0000313" key="8">
    <source>
        <dbReference type="Proteomes" id="UP000184600"/>
    </source>
</evidence>
<reference evidence="8" key="1">
    <citation type="submission" date="2016-12" db="EMBL/GenBank/DDBJ databases">
        <authorList>
            <person name="Rodrigo-Torres L."/>
            <person name="Arahal R.D."/>
            <person name="Lucena T."/>
        </authorList>
    </citation>
    <scope>NUCLEOTIDE SEQUENCE [LARGE SCALE GENOMIC DNA]</scope>
</reference>